<evidence type="ECO:0000256" key="7">
    <source>
        <dbReference type="ARBA" id="ARBA00022989"/>
    </source>
</evidence>
<dbReference type="Pfam" id="PF01762">
    <property type="entry name" value="Galactosyl_T"/>
    <property type="match status" value="1"/>
</dbReference>
<keyword evidence="9 10" id="KW-0472">Membrane</keyword>
<evidence type="ECO:0000256" key="1">
    <source>
        <dbReference type="ARBA" id="ARBA00004323"/>
    </source>
</evidence>
<evidence type="ECO:0000313" key="12">
    <source>
        <dbReference type="Proteomes" id="UP000310685"/>
    </source>
</evidence>
<evidence type="ECO:0000256" key="2">
    <source>
        <dbReference type="ARBA" id="ARBA00008661"/>
    </source>
</evidence>
<evidence type="ECO:0008006" key="13">
    <source>
        <dbReference type="Google" id="ProtNLM"/>
    </source>
</evidence>
<evidence type="ECO:0000256" key="9">
    <source>
        <dbReference type="ARBA" id="ARBA00023136"/>
    </source>
</evidence>
<dbReference type="AlphaFoldDB" id="A0A4T0M1C6"/>
<sequence length="559" mass="65190">MNRNSRRKARSLDLGVGFDDNDFKLHRSWHSRLSSFKYLPTNRYSITYATIGFLIFALSLTKFLMWYLNPDKNPLPWRTYCQDTLSFPHELADSLAPVTILVGVMSIDRSAERRNVIRQTYARKASPRDGTHVQVIFFIARSRPSLRHAIHLEQETFGDLVVLDMKENMNSGKTFEFFNWASKHAWIPDPATLPSHLISYPSAYNHQDTNAYERIIQQPNEDGFDVKLDNLRKEYQRGYQRDHHDINNDDPSQHISNYVPGTGVKYKRPDFVVKADDDSFIILGELERHLRILPKKLVYWGYLIKNRFMGGQAYALSFDLVEWIASNNFTRGHQIGAEDNLTARWMKHHPKANEINWVSERCWIYNHPRTHTVYSHGFLFPSEVTRVKEEAIPGSVSIDEQIRRGQGNRNHSEAYSTVFKWGKEYEEPRKHLSVVDRVAALVEGADESLNSEEKKHGVVGLPRQSLSERYEGRPWGGTIIVHFIKRHEWFYETALAFLTDWSLIPHSKPIASKNYWTKTNALHNKDDDFDRQRGYRLIDITDGADVYRFRTSLEPFPTN</sequence>
<proteinExistence type="inferred from homology"/>
<organism evidence="11 12">
    <name type="scientific">Wallemia mellicola</name>
    <dbReference type="NCBI Taxonomy" id="1708541"/>
    <lineage>
        <taxon>Eukaryota</taxon>
        <taxon>Fungi</taxon>
        <taxon>Dikarya</taxon>
        <taxon>Basidiomycota</taxon>
        <taxon>Wallemiomycotina</taxon>
        <taxon>Wallemiomycetes</taxon>
        <taxon>Wallemiales</taxon>
        <taxon>Wallemiaceae</taxon>
        <taxon>Wallemia</taxon>
    </lineage>
</organism>
<keyword evidence="7 10" id="KW-1133">Transmembrane helix</keyword>
<dbReference type="EMBL" id="SPRC01000049">
    <property type="protein sequence ID" value="TIB76297.1"/>
    <property type="molecule type" value="Genomic_DNA"/>
</dbReference>
<dbReference type="InterPro" id="IPR002659">
    <property type="entry name" value="Glyco_trans_31"/>
</dbReference>
<dbReference type="PANTHER" id="PTHR11214">
    <property type="entry name" value="BETA-1,3-N-ACETYLGLUCOSAMINYLTRANSFERASE"/>
    <property type="match status" value="1"/>
</dbReference>
<name>A0A4T0M1C6_9BASI</name>
<evidence type="ECO:0000313" key="11">
    <source>
        <dbReference type="EMBL" id="TIB76297.1"/>
    </source>
</evidence>
<gene>
    <name evidence="11" type="ORF">E3Q22_03629</name>
</gene>
<evidence type="ECO:0000256" key="8">
    <source>
        <dbReference type="ARBA" id="ARBA00023034"/>
    </source>
</evidence>
<comment type="caution">
    <text evidence="11">The sequence shown here is derived from an EMBL/GenBank/DDBJ whole genome shotgun (WGS) entry which is preliminary data.</text>
</comment>
<accession>A0A4T0M1C6</accession>
<evidence type="ECO:0000256" key="3">
    <source>
        <dbReference type="ARBA" id="ARBA00022676"/>
    </source>
</evidence>
<keyword evidence="3" id="KW-0328">Glycosyltransferase</keyword>
<protein>
    <recommendedName>
        <fullName evidence="13">Hexosyltransferase</fullName>
    </recommendedName>
</protein>
<dbReference type="GO" id="GO:0016758">
    <property type="term" value="F:hexosyltransferase activity"/>
    <property type="evidence" value="ECO:0007669"/>
    <property type="project" value="InterPro"/>
</dbReference>
<evidence type="ECO:0000256" key="5">
    <source>
        <dbReference type="ARBA" id="ARBA00022692"/>
    </source>
</evidence>
<comment type="subcellular location">
    <subcellularLocation>
        <location evidence="1">Golgi apparatus membrane</location>
        <topology evidence="1">Single-pass type II membrane protein</topology>
    </subcellularLocation>
</comment>
<dbReference type="GO" id="GO:0051072">
    <property type="term" value="P:4,6-pyruvylated galactose residue biosynthetic process"/>
    <property type="evidence" value="ECO:0007669"/>
    <property type="project" value="TreeGrafter"/>
</dbReference>
<keyword evidence="5 10" id="KW-0812">Transmembrane</keyword>
<keyword evidence="8" id="KW-0333">Golgi apparatus</keyword>
<dbReference type="Proteomes" id="UP000310685">
    <property type="component" value="Unassembled WGS sequence"/>
</dbReference>
<keyword evidence="6" id="KW-0735">Signal-anchor</keyword>
<evidence type="ECO:0000256" key="4">
    <source>
        <dbReference type="ARBA" id="ARBA00022679"/>
    </source>
</evidence>
<comment type="similarity">
    <text evidence="2">Belongs to the glycosyltransferase 31 family.</text>
</comment>
<keyword evidence="4" id="KW-0808">Transferase</keyword>
<dbReference type="GO" id="GO:0000139">
    <property type="term" value="C:Golgi membrane"/>
    <property type="evidence" value="ECO:0007669"/>
    <property type="project" value="UniProtKB-SubCell"/>
</dbReference>
<feature type="transmembrane region" description="Helical" evidence="10">
    <location>
        <begin position="46"/>
        <end position="68"/>
    </location>
</feature>
<evidence type="ECO:0000256" key="10">
    <source>
        <dbReference type="SAM" id="Phobius"/>
    </source>
</evidence>
<dbReference type="PANTHER" id="PTHR11214:SF333">
    <property type="entry name" value="GLYCOSYLTRANSFERASE FAMILY 31 PROTEIN"/>
    <property type="match status" value="1"/>
</dbReference>
<reference evidence="11 12" key="1">
    <citation type="submission" date="2019-03" db="EMBL/GenBank/DDBJ databases">
        <title>Sequencing 25 genomes of Wallemia mellicola.</title>
        <authorList>
            <person name="Gostincar C."/>
        </authorList>
    </citation>
    <scope>NUCLEOTIDE SEQUENCE [LARGE SCALE GENOMIC DNA]</scope>
    <source>
        <strain evidence="11 12">EXF-6152</strain>
    </source>
</reference>
<evidence type="ECO:0000256" key="6">
    <source>
        <dbReference type="ARBA" id="ARBA00022968"/>
    </source>
</evidence>